<gene>
    <name evidence="2" type="ORF">A2U01_0020944</name>
</gene>
<protein>
    <submittedName>
        <fullName evidence="2">Putative ribonuclease H protein</fullName>
    </submittedName>
</protein>
<evidence type="ECO:0000313" key="3">
    <source>
        <dbReference type="Proteomes" id="UP000265520"/>
    </source>
</evidence>
<proteinExistence type="predicted"/>
<dbReference type="InterPro" id="IPR026960">
    <property type="entry name" value="RVT-Znf"/>
</dbReference>
<feature type="domain" description="Reverse transcriptase zinc-binding" evidence="1">
    <location>
        <begin position="35"/>
        <end position="113"/>
    </location>
</feature>
<name>A0A392NL14_9FABA</name>
<keyword evidence="3" id="KW-1185">Reference proteome</keyword>
<sequence length="187" mass="21743">MEEDILCWQGTTNGHFTVKSGYHAIMEWDMANTHQAQASNYQMDEHTWNNLWKMVVPPKQTHLLWRILHNALLVKTNLISKGILCDSLCPRCNQEIETIDHTLLFCDWAKQVWNNKVFQNKDIPVCETVDRALKLLFEFQHNITVDHIVSSSANLPVDRNNKSWSPLPRNFLKLNVDAHLTDDGHWG</sequence>
<reference evidence="2 3" key="1">
    <citation type="journal article" date="2018" name="Front. Plant Sci.">
        <title>Red Clover (Trifolium pratense) and Zigzag Clover (T. medium) - A Picture of Genomic Similarities and Differences.</title>
        <authorList>
            <person name="Dluhosova J."/>
            <person name="Istvanek J."/>
            <person name="Nedelnik J."/>
            <person name="Repkova J."/>
        </authorList>
    </citation>
    <scope>NUCLEOTIDE SEQUENCE [LARGE SCALE GENOMIC DNA]</scope>
    <source>
        <strain evidence="3">cv. 10/8</strain>
        <tissue evidence="2">Leaf</tissue>
    </source>
</reference>
<feature type="non-terminal residue" evidence="2">
    <location>
        <position position="187"/>
    </location>
</feature>
<evidence type="ECO:0000259" key="1">
    <source>
        <dbReference type="Pfam" id="PF13966"/>
    </source>
</evidence>
<evidence type="ECO:0000313" key="2">
    <source>
        <dbReference type="EMBL" id="MCH99929.1"/>
    </source>
</evidence>
<dbReference type="EMBL" id="LXQA010041759">
    <property type="protein sequence ID" value="MCH99929.1"/>
    <property type="molecule type" value="Genomic_DNA"/>
</dbReference>
<comment type="caution">
    <text evidence="2">The sequence shown here is derived from an EMBL/GenBank/DDBJ whole genome shotgun (WGS) entry which is preliminary data.</text>
</comment>
<dbReference type="Proteomes" id="UP000265520">
    <property type="component" value="Unassembled WGS sequence"/>
</dbReference>
<dbReference type="Pfam" id="PF13966">
    <property type="entry name" value="zf-RVT"/>
    <property type="match status" value="1"/>
</dbReference>
<accession>A0A392NL14</accession>
<organism evidence="2 3">
    <name type="scientific">Trifolium medium</name>
    <dbReference type="NCBI Taxonomy" id="97028"/>
    <lineage>
        <taxon>Eukaryota</taxon>
        <taxon>Viridiplantae</taxon>
        <taxon>Streptophyta</taxon>
        <taxon>Embryophyta</taxon>
        <taxon>Tracheophyta</taxon>
        <taxon>Spermatophyta</taxon>
        <taxon>Magnoliopsida</taxon>
        <taxon>eudicotyledons</taxon>
        <taxon>Gunneridae</taxon>
        <taxon>Pentapetalae</taxon>
        <taxon>rosids</taxon>
        <taxon>fabids</taxon>
        <taxon>Fabales</taxon>
        <taxon>Fabaceae</taxon>
        <taxon>Papilionoideae</taxon>
        <taxon>50 kb inversion clade</taxon>
        <taxon>NPAAA clade</taxon>
        <taxon>Hologalegina</taxon>
        <taxon>IRL clade</taxon>
        <taxon>Trifolieae</taxon>
        <taxon>Trifolium</taxon>
    </lineage>
</organism>
<dbReference type="AlphaFoldDB" id="A0A392NL14"/>